<dbReference type="Proteomes" id="UP000265566">
    <property type="component" value="Chromosome 5"/>
</dbReference>
<sequence length="57" mass="6326">MQALEEASINVNLSSLGHSCTDSIRWNIVNAYEKDKIKSMILMGCTNITADILEKVL</sequence>
<dbReference type="PANTHER" id="PTHR46655">
    <property type="entry name" value="HISTONE-LYSINE N-METHYLTRANSFERASE ATXR3"/>
    <property type="match status" value="1"/>
</dbReference>
<organism evidence="1 2">
    <name type="scientific">Medicago truncatula</name>
    <name type="common">Barrel medic</name>
    <name type="synonym">Medicago tribuloides</name>
    <dbReference type="NCBI Taxonomy" id="3880"/>
    <lineage>
        <taxon>Eukaryota</taxon>
        <taxon>Viridiplantae</taxon>
        <taxon>Streptophyta</taxon>
        <taxon>Embryophyta</taxon>
        <taxon>Tracheophyta</taxon>
        <taxon>Spermatophyta</taxon>
        <taxon>Magnoliopsida</taxon>
        <taxon>eudicotyledons</taxon>
        <taxon>Gunneridae</taxon>
        <taxon>Pentapetalae</taxon>
        <taxon>rosids</taxon>
        <taxon>fabids</taxon>
        <taxon>Fabales</taxon>
        <taxon>Fabaceae</taxon>
        <taxon>Papilionoideae</taxon>
        <taxon>50 kb inversion clade</taxon>
        <taxon>NPAAA clade</taxon>
        <taxon>Hologalegina</taxon>
        <taxon>IRL clade</taxon>
        <taxon>Trifolieae</taxon>
        <taxon>Medicago</taxon>
    </lineage>
</organism>
<evidence type="ECO:0000313" key="1">
    <source>
        <dbReference type="EMBL" id="RHN55223.1"/>
    </source>
</evidence>
<reference evidence="2" key="1">
    <citation type="journal article" date="2018" name="Nat. Plants">
        <title>Whole-genome landscape of Medicago truncatula symbiotic genes.</title>
        <authorList>
            <person name="Pecrix Y."/>
            <person name="Staton S.E."/>
            <person name="Sallet E."/>
            <person name="Lelandais-Briere C."/>
            <person name="Moreau S."/>
            <person name="Carrere S."/>
            <person name="Blein T."/>
            <person name="Jardinaud M.F."/>
            <person name="Latrasse D."/>
            <person name="Zouine M."/>
            <person name="Zahm M."/>
            <person name="Kreplak J."/>
            <person name="Mayjonade B."/>
            <person name="Satge C."/>
            <person name="Perez M."/>
            <person name="Cauet S."/>
            <person name="Marande W."/>
            <person name="Chantry-Darmon C."/>
            <person name="Lopez-Roques C."/>
            <person name="Bouchez O."/>
            <person name="Berard A."/>
            <person name="Debelle F."/>
            <person name="Munos S."/>
            <person name="Bendahmane A."/>
            <person name="Berges H."/>
            <person name="Niebel A."/>
            <person name="Buitink J."/>
            <person name="Frugier F."/>
            <person name="Benhamed M."/>
            <person name="Crespi M."/>
            <person name="Gouzy J."/>
            <person name="Gamas P."/>
        </authorList>
    </citation>
    <scope>NUCLEOTIDE SEQUENCE [LARGE SCALE GENOMIC DNA]</scope>
    <source>
        <strain evidence="2">cv. Jemalong A17</strain>
    </source>
</reference>
<protein>
    <submittedName>
        <fullName evidence="1">Uncharacterized protein</fullName>
    </submittedName>
</protein>
<evidence type="ECO:0000313" key="2">
    <source>
        <dbReference type="Proteomes" id="UP000265566"/>
    </source>
</evidence>
<dbReference type="Gramene" id="rna30368">
    <property type="protein sequence ID" value="RHN55223.1"/>
    <property type="gene ID" value="gene30368"/>
</dbReference>
<dbReference type="PANTHER" id="PTHR46655:SF1">
    <property type="entry name" value="HISTONE-LYSINE N-METHYLTRANSFERASE ATXR3"/>
    <property type="match status" value="1"/>
</dbReference>
<name>A0A396HRV7_MEDTR</name>
<dbReference type="EMBL" id="PSQE01000005">
    <property type="protein sequence ID" value="RHN55223.1"/>
    <property type="molecule type" value="Genomic_DNA"/>
</dbReference>
<comment type="caution">
    <text evidence="1">The sequence shown here is derived from an EMBL/GenBank/DDBJ whole genome shotgun (WGS) entry which is preliminary data.</text>
</comment>
<accession>A0A396HRV7</accession>
<dbReference type="AlphaFoldDB" id="A0A396HRV7"/>
<proteinExistence type="predicted"/>
<gene>
    <name evidence="1" type="ORF">MtrunA17_Chr5g0415381</name>
</gene>